<accession>A0A8S5T5W7</accession>
<evidence type="ECO:0000313" key="1">
    <source>
        <dbReference type="EMBL" id="DAF58638.1"/>
    </source>
</evidence>
<sequence length="29" mass="3202">MDDPASSCARECFREVKSRNSLAALGRKC</sequence>
<reference evidence="1" key="1">
    <citation type="journal article" date="2021" name="Proc. Natl. Acad. Sci. U.S.A.">
        <title>A Catalog of Tens of Thousands of Viruses from Human Metagenomes Reveals Hidden Associations with Chronic Diseases.</title>
        <authorList>
            <person name="Tisza M.J."/>
            <person name="Buck C.B."/>
        </authorList>
    </citation>
    <scope>NUCLEOTIDE SEQUENCE</scope>
    <source>
        <strain evidence="1">Ct86u1</strain>
    </source>
</reference>
<organism evidence="1">
    <name type="scientific">Siphoviridae sp. ct86u1</name>
    <dbReference type="NCBI Taxonomy" id="2827789"/>
    <lineage>
        <taxon>Viruses</taxon>
        <taxon>Duplodnaviria</taxon>
        <taxon>Heunggongvirae</taxon>
        <taxon>Uroviricota</taxon>
        <taxon>Caudoviricetes</taxon>
    </lineage>
</organism>
<protein>
    <submittedName>
        <fullName evidence="1">Uncharacterized protein</fullName>
    </submittedName>
</protein>
<name>A0A8S5T5W7_9CAUD</name>
<proteinExistence type="predicted"/>
<dbReference type="EMBL" id="BK032758">
    <property type="protein sequence ID" value="DAF58638.1"/>
    <property type="molecule type" value="Genomic_DNA"/>
</dbReference>